<sequence length="308" mass="35868">MSLADRTREIYDAIPIWGKAIITAGVSIGFYVYYKKATSRPRNTPYKENYEKDVVYLYQFVRNSATPNFSPYCLKLETWLRIADIPYKNVENLPFSLKSREGTMPFVEVNGVEYVDSSLIIKDLTKLFHKEQLESFLSDEQRAAARAFEHLAEYSLLWCNVKYKLPHFEQIIKLCPPNMLPAVLKLLYPFFASSMKAATNQKLLAIGIGRHSDEDIIRISEDDLSALSNFLGTKHYLTGFKATRVDATVFAVVANIIYMPFETPQRKLIDEKYPNLREYCERIKHRYWPDWDECTAKFTMSSDWKKKI</sequence>
<dbReference type="SFLD" id="SFLDS00019">
    <property type="entry name" value="Glutathione_Transferase_(cytos"/>
    <property type="match status" value="1"/>
</dbReference>
<dbReference type="Pfam" id="PF17171">
    <property type="entry name" value="GST_C_6"/>
    <property type="match status" value="1"/>
</dbReference>
<keyword evidence="2" id="KW-0812">Transmembrane</keyword>
<organism evidence="5 6">
    <name type="scientific">Acrobeloides nanus</name>
    <dbReference type="NCBI Taxonomy" id="290746"/>
    <lineage>
        <taxon>Eukaryota</taxon>
        <taxon>Metazoa</taxon>
        <taxon>Ecdysozoa</taxon>
        <taxon>Nematoda</taxon>
        <taxon>Chromadorea</taxon>
        <taxon>Rhabditida</taxon>
        <taxon>Tylenchina</taxon>
        <taxon>Cephalobomorpha</taxon>
        <taxon>Cephaloboidea</taxon>
        <taxon>Cephalobidae</taxon>
        <taxon>Acrobeloides</taxon>
    </lineage>
</organism>
<reference evidence="6" key="1">
    <citation type="submission" date="2022-11" db="UniProtKB">
        <authorList>
            <consortium name="WormBaseParasite"/>
        </authorList>
    </citation>
    <scope>IDENTIFICATION</scope>
</reference>
<accession>A0A914C842</accession>
<dbReference type="SFLD" id="SFLDG01180">
    <property type="entry name" value="SUF1"/>
    <property type="match status" value="1"/>
</dbReference>
<dbReference type="CDD" id="cd03193">
    <property type="entry name" value="GST_C_Metaxin"/>
    <property type="match status" value="1"/>
</dbReference>
<dbReference type="AlphaFoldDB" id="A0A914C842"/>
<name>A0A914C842_9BILA</name>
<dbReference type="PANTHER" id="PTHR12289">
    <property type="entry name" value="METAXIN RELATED"/>
    <property type="match status" value="1"/>
</dbReference>
<evidence type="ECO:0000256" key="2">
    <source>
        <dbReference type="SAM" id="Phobius"/>
    </source>
</evidence>
<dbReference type="Gene3D" id="3.40.30.110">
    <property type="match status" value="1"/>
</dbReference>
<dbReference type="InterPro" id="IPR040079">
    <property type="entry name" value="Glutathione_S-Trfase"/>
</dbReference>
<feature type="domain" description="Thioredoxin-like fold" evidence="4">
    <location>
        <begin position="71"/>
        <end position="161"/>
    </location>
</feature>
<dbReference type="InterPro" id="IPR026928">
    <property type="entry name" value="FAX/IsoI-like"/>
</dbReference>
<dbReference type="SUPFAM" id="SSF52833">
    <property type="entry name" value="Thioredoxin-like"/>
    <property type="match status" value="1"/>
</dbReference>
<keyword evidence="2" id="KW-0472">Membrane</keyword>
<dbReference type="InterPro" id="IPR033468">
    <property type="entry name" value="Metaxin_GST"/>
</dbReference>
<dbReference type="InterPro" id="IPR012336">
    <property type="entry name" value="Thioredoxin-like_fold"/>
</dbReference>
<evidence type="ECO:0000259" key="4">
    <source>
        <dbReference type="Pfam" id="PF17172"/>
    </source>
</evidence>
<keyword evidence="5" id="KW-1185">Reference proteome</keyword>
<dbReference type="InterPro" id="IPR036282">
    <property type="entry name" value="Glutathione-S-Trfase_C_sf"/>
</dbReference>
<evidence type="ECO:0000256" key="1">
    <source>
        <dbReference type="ARBA" id="ARBA00006475"/>
    </source>
</evidence>
<feature type="domain" description="Metaxin glutathione S-transferase" evidence="3">
    <location>
        <begin position="221"/>
        <end position="283"/>
    </location>
</feature>
<dbReference type="Proteomes" id="UP000887540">
    <property type="component" value="Unplaced"/>
</dbReference>
<dbReference type="InterPro" id="IPR036249">
    <property type="entry name" value="Thioredoxin-like_sf"/>
</dbReference>
<dbReference type="InterPro" id="IPR050931">
    <property type="entry name" value="Mito_Protein_Transport_Metaxin"/>
</dbReference>
<evidence type="ECO:0000313" key="6">
    <source>
        <dbReference type="WBParaSite" id="ACRNAN_Path_443.g1673.t1"/>
    </source>
</evidence>
<evidence type="ECO:0000313" key="5">
    <source>
        <dbReference type="Proteomes" id="UP000887540"/>
    </source>
</evidence>
<keyword evidence="2" id="KW-1133">Transmembrane helix</keyword>
<dbReference type="WBParaSite" id="ACRNAN_Path_443.g1673.t1">
    <property type="protein sequence ID" value="ACRNAN_Path_443.g1673.t1"/>
    <property type="gene ID" value="ACRNAN_Path_443.g1673"/>
</dbReference>
<feature type="transmembrane region" description="Helical" evidence="2">
    <location>
        <begin position="16"/>
        <end position="34"/>
    </location>
</feature>
<dbReference type="SFLD" id="SFLDG01200">
    <property type="entry name" value="SUF1.1"/>
    <property type="match status" value="1"/>
</dbReference>
<dbReference type="Gene3D" id="1.20.1050.10">
    <property type="match status" value="1"/>
</dbReference>
<dbReference type="CDD" id="cd03080">
    <property type="entry name" value="GST_N_Metaxin_like"/>
    <property type="match status" value="1"/>
</dbReference>
<evidence type="ECO:0000259" key="3">
    <source>
        <dbReference type="Pfam" id="PF17171"/>
    </source>
</evidence>
<dbReference type="GO" id="GO:0005737">
    <property type="term" value="C:cytoplasm"/>
    <property type="evidence" value="ECO:0007669"/>
    <property type="project" value="TreeGrafter"/>
</dbReference>
<protein>
    <submittedName>
        <fullName evidence="6">Uncharacterized protein</fullName>
    </submittedName>
</protein>
<dbReference type="SUPFAM" id="SSF47616">
    <property type="entry name" value="GST C-terminal domain-like"/>
    <property type="match status" value="1"/>
</dbReference>
<comment type="similarity">
    <text evidence="1">Belongs to the FAX family.</text>
</comment>
<proteinExistence type="inferred from homology"/>
<dbReference type="PANTHER" id="PTHR12289:SF41">
    <property type="entry name" value="FAILED AXON CONNECTIONS-RELATED"/>
    <property type="match status" value="1"/>
</dbReference>
<dbReference type="Pfam" id="PF17172">
    <property type="entry name" value="GST_N_4"/>
    <property type="match status" value="1"/>
</dbReference>